<dbReference type="AlphaFoldDB" id="A0A517MGT2"/>
<feature type="transmembrane region" description="Helical" evidence="1">
    <location>
        <begin position="6"/>
        <end position="24"/>
    </location>
</feature>
<evidence type="ECO:0000256" key="1">
    <source>
        <dbReference type="SAM" id="Phobius"/>
    </source>
</evidence>
<feature type="transmembrane region" description="Helical" evidence="1">
    <location>
        <begin position="36"/>
        <end position="59"/>
    </location>
</feature>
<keyword evidence="3" id="KW-1185">Reference proteome</keyword>
<feature type="transmembrane region" description="Helical" evidence="1">
    <location>
        <begin position="99"/>
        <end position="117"/>
    </location>
</feature>
<dbReference type="Gene3D" id="3.90.70.10">
    <property type="entry name" value="Cysteine proteinases"/>
    <property type="match status" value="1"/>
</dbReference>
<dbReference type="EMBL" id="CP036262">
    <property type="protein sequence ID" value="QDS94089.1"/>
    <property type="molecule type" value="Genomic_DNA"/>
</dbReference>
<gene>
    <name evidence="2" type="ORF">FF011L_28670</name>
</gene>
<keyword evidence="1" id="KW-0472">Membrane</keyword>
<proteinExistence type="predicted"/>
<dbReference type="OrthoDB" id="267447at2"/>
<reference evidence="2 3" key="1">
    <citation type="submission" date="2019-02" db="EMBL/GenBank/DDBJ databases">
        <title>Deep-cultivation of Planctomycetes and their phenomic and genomic characterization uncovers novel biology.</title>
        <authorList>
            <person name="Wiegand S."/>
            <person name="Jogler M."/>
            <person name="Boedeker C."/>
            <person name="Pinto D."/>
            <person name="Vollmers J."/>
            <person name="Rivas-Marin E."/>
            <person name="Kohn T."/>
            <person name="Peeters S.H."/>
            <person name="Heuer A."/>
            <person name="Rast P."/>
            <person name="Oberbeckmann S."/>
            <person name="Bunk B."/>
            <person name="Jeske O."/>
            <person name="Meyerdierks A."/>
            <person name="Storesund J.E."/>
            <person name="Kallscheuer N."/>
            <person name="Luecker S."/>
            <person name="Lage O.M."/>
            <person name="Pohl T."/>
            <person name="Merkel B.J."/>
            <person name="Hornburger P."/>
            <person name="Mueller R.-W."/>
            <person name="Bruemmer F."/>
            <person name="Labrenz M."/>
            <person name="Spormann A.M."/>
            <person name="Op den Camp H."/>
            <person name="Overmann J."/>
            <person name="Amann R."/>
            <person name="Jetten M.S.M."/>
            <person name="Mascher T."/>
            <person name="Medema M.H."/>
            <person name="Devos D.P."/>
            <person name="Kaster A.-K."/>
            <person name="Ovreas L."/>
            <person name="Rohde M."/>
            <person name="Galperin M.Y."/>
            <person name="Jogler C."/>
        </authorList>
    </citation>
    <scope>NUCLEOTIDE SEQUENCE [LARGE SCALE GENOMIC DNA]</scope>
    <source>
        <strain evidence="2 3">FF011L</strain>
    </source>
</reference>
<feature type="transmembrane region" description="Helical" evidence="1">
    <location>
        <begin position="65"/>
        <end position="87"/>
    </location>
</feature>
<evidence type="ECO:0008006" key="4">
    <source>
        <dbReference type="Google" id="ProtNLM"/>
    </source>
</evidence>
<organism evidence="2 3">
    <name type="scientific">Roseimaritima multifibrata</name>
    <dbReference type="NCBI Taxonomy" id="1930274"/>
    <lineage>
        <taxon>Bacteria</taxon>
        <taxon>Pseudomonadati</taxon>
        <taxon>Planctomycetota</taxon>
        <taxon>Planctomycetia</taxon>
        <taxon>Pirellulales</taxon>
        <taxon>Pirellulaceae</taxon>
        <taxon>Roseimaritima</taxon>
    </lineage>
</organism>
<keyword evidence="1" id="KW-1133">Transmembrane helix</keyword>
<dbReference type="KEGG" id="rml:FF011L_28670"/>
<accession>A0A517MGT2</accession>
<evidence type="ECO:0000313" key="2">
    <source>
        <dbReference type="EMBL" id="QDS94089.1"/>
    </source>
</evidence>
<dbReference type="Proteomes" id="UP000320672">
    <property type="component" value="Chromosome"/>
</dbReference>
<sequence>MGQDLWTAIVVMSGISLICGFLTGRFAYKKRGQTTMLWLALSVFAMVYFMLYASGQLFWARWVPASAAIIYTNLAALFAACGAGWAWRLPDTPVWRRGIMAGMLAVASAASIIWPLLSIALRPPPAGDDQWRDGVALQTSWATCSPAAAATFLNAEEIKSSEAELIPLCLTDSSGTPTLGLYRGVKLVANENGKDVAILTTDLEGLIAADKWPVLIGVQLPFGTEDRRYAEQWGWIPGMGHSVVVLGRDGNDRFIVGDPSIGLEVWDRSDMEILWHGIGMRLVPAKR</sequence>
<name>A0A517MGT2_9BACT</name>
<protein>
    <recommendedName>
        <fullName evidence="4">Peptidase C39 family protein</fullName>
    </recommendedName>
</protein>
<keyword evidence="1" id="KW-0812">Transmembrane</keyword>
<evidence type="ECO:0000313" key="3">
    <source>
        <dbReference type="Proteomes" id="UP000320672"/>
    </source>
</evidence>